<gene>
    <name evidence="2" type="ORF">EDC14_101811</name>
</gene>
<evidence type="ECO:0000313" key="2">
    <source>
        <dbReference type="EMBL" id="TCL64713.1"/>
    </source>
</evidence>
<protein>
    <submittedName>
        <fullName evidence="2">Uncharacterized protein</fullName>
    </submittedName>
</protein>
<dbReference type="Proteomes" id="UP000295008">
    <property type="component" value="Unassembled WGS sequence"/>
</dbReference>
<reference evidence="2 3" key="1">
    <citation type="submission" date="2019-03" db="EMBL/GenBank/DDBJ databases">
        <title>Genomic Encyclopedia of Type Strains, Phase IV (KMG-IV): sequencing the most valuable type-strain genomes for metagenomic binning, comparative biology and taxonomic classification.</title>
        <authorList>
            <person name="Goeker M."/>
        </authorList>
    </citation>
    <scope>NUCLEOTIDE SEQUENCE [LARGE SCALE GENOMIC DNA]</scope>
    <source>
        <strain evidence="2 3">LX-B</strain>
    </source>
</reference>
<dbReference type="AlphaFoldDB" id="A0A4R1RFI9"/>
<keyword evidence="3" id="KW-1185">Reference proteome</keyword>
<dbReference type="EMBL" id="SLUN01000018">
    <property type="protein sequence ID" value="TCL64713.1"/>
    <property type="molecule type" value="Genomic_DNA"/>
</dbReference>
<comment type="caution">
    <text evidence="2">The sequence shown here is derived from an EMBL/GenBank/DDBJ whole genome shotgun (WGS) entry which is preliminary data.</text>
</comment>
<sequence>MKSQEIYDLRNKHHSLEQQLAQLKKERARMMTMSYVEERGHQIGLIKPNEEPMLVIDAQNGKSGVIPMTKKAVEVHD</sequence>
<feature type="coiled-coil region" evidence="1">
    <location>
        <begin position="6"/>
        <end position="33"/>
    </location>
</feature>
<name>A0A4R1RFI9_HYDET</name>
<accession>A0A4R1RFI9</accession>
<evidence type="ECO:0000313" key="3">
    <source>
        <dbReference type="Proteomes" id="UP000295008"/>
    </source>
</evidence>
<evidence type="ECO:0000256" key="1">
    <source>
        <dbReference type="SAM" id="Coils"/>
    </source>
</evidence>
<keyword evidence="1" id="KW-0175">Coiled coil</keyword>
<proteinExistence type="predicted"/>
<organism evidence="2 3">
    <name type="scientific">Hydrogenispora ethanolica</name>
    <dbReference type="NCBI Taxonomy" id="1082276"/>
    <lineage>
        <taxon>Bacteria</taxon>
        <taxon>Bacillati</taxon>
        <taxon>Bacillota</taxon>
        <taxon>Hydrogenispora</taxon>
    </lineage>
</organism>